<reference evidence="1" key="1">
    <citation type="submission" date="2024-09" db="EMBL/GenBank/DDBJ databases">
        <title>Draft Genome Sequences of Neofusicoccum parvum.</title>
        <authorList>
            <person name="Ashida A."/>
            <person name="Camagna M."/>
            <person name="Tanaka A."/>
            <person name="Takemoto D."/>
        </authorList>
    </citation>
    <scope>NUCLEOTIDE SEQUENCE</scope>
    <source>
        <strain evidence="1">PPO83</strain>
    </source>
</reference>
<name>A0ACB5RRC3_9PEZI</name>
<protein>
    <submittedName>
        <fullName evidence="1">Uncharacterized protein</fullName>
    </submittedName>
</protein>
<sequence>MSAFDNHDSSASARSAAHPTSGRGRARPLASAAAMASAEHAVEPPAWRDSAAGQRPRPATRRSNITPVACQPCQQRKHKVSHSRPEAPVGPLLTSRRNGQCDGARPVCSPCLSKKRPDCVYDAAGDQRRTSSLKQHIRELERETQDLKDIISGIGSASDSDGAVAIAQQLAGDGFRATAHVASSLRDAGAVEQACRNAPDTRRERHREISESAATETSSGSVAALESMEPNNAGHAVLAPWSMDTQGNLNLLQMEFEDNHLEMSGLIWPSDEPMEPMTDPPQAGPGGHVGAGGSE</sequence>
<organism evidence="1 2">
    <name type="scientific">Neofusicoccum parvum</name>
    <dbReference type="NCBI Taxonomy" id="310453"/>
    <lineage>
        <taxon>Eukaryota</taxon>
        <taxon>Fungi</taxon>
        <taxon>Dikarya</taxon>
        <taxon>Ascomycota</taxon>
        <taxon>Pezizomycotina</taxon>
        <taxon>Dothideomycetes</taxon>
        <taxon>Dothideomycetes incertae sedis</taxon>
        <taxon>Botryosphaeriales</taxon>
        <taxon>Botryosphaeriaceae</taxon>
        <taxon>Neofusicoccum</taxon>
    </lineage>
</organism>
<proteinExistence type="predicted"/>
<dbReference type="Proteomes" id="UP001165186">
    <property type="component" value="Unassembled WGS sequence"/>
</dbReference>
<evidence type="ECO:0000313" key="2">
    <source>
        <dbReference type="Proteomes" id="UP001165186"/>
    </source>
</evidence>
<gene>
    <name evidence="1" type="primary">g9298</name>
    <name evidence="1" type="ORF">NpPPO83_00009298</name>
</gene>
<dbReference type="EMBL" id="BSXG01000005">
    <property type="protein sequence ID" value="GME23046.1"/>
    <property type="molecule type" value="Genomic_DNA"/>
</dbReference>
<comment type="caution">
    <text evidence="1">The sequence shown here is derived from an EMBL/GenBank/DDBJ whole genome shotgun (WGS) entry which is preliminary data.</text>
</comment>
<accession>A0ACB5RRC3</accession>
<evidence type="ECO:0000313" key="1">
    <source>
        <dbReference type="EMBL" id="GME23046.1"/>
    </source>
</evidence>
<keyword evidence="2" id="KW-1185">Reference proteome</keyword>